<organism evidence="8 9">
    <name type="scientific">Gnathostoma spinigerum</name>
    <dbReference type="NCBI Taxonomy" id="75299"/>
    <lineage>
        <taxon>Eukaryota</taxon>
        <taxon>Metazoa</taxon>
        <taxon>Ecdysozoa</taxon>
        <taxon>Nematoda</taxon>
        <taxon>Chromadorea</taxon>
        <taxon>Rhabditida</taxon>
        <taxon>Spirurina</taxon>
        <taxon>Gnathostomatomorpha</taxon>
        <taxon>Gnathostomatoidea</taxon>
        <taxon>Gnathostomatidae</taxon>
        <taxon>Gnathostoma</taxon>
    </lineage>
</organism>
<comment type="subcellular location">
    <subcellularLocation>
        <location evidence="5">Nucleus</location>
    </subcellularLocation>
</comment>
<dbReference type="SUPFAM" id="SSF82927">
    <property type="entry name" value="Cysteine-rich DNA binding domain, (DM domain)"/>
    <property type="match status" value="1"/>
</dbReference>
<dbReference type="InterPro" id="IPR036407">
    <property type="entry name" value="DM_DNA-bd_sf"/>
</dbReference>
<dbReference type="Pfam" id="PF00751">
    <property type="entry name" value="DM"/>
    <property type="match status" value="1"/>
</dbReference>
<dbReference type="GO" id="GO:0046872">
    <property type="term" value="F:metal ion binding"/>
    <property type="evidence" value="ECO:0007669"/>
    <property type="project" value="UniProtKB-KW"/>
</dbReference>
<name>A0ABD6EZ43_9BILA</name>
<protein>
    <recommendedName>
        <fullName evidence="7">DM domain-containing protein</fullName>
    </recommendedName>
</protein>
<dbReference type="Gene3D" id="4.10.1040.10">
    <property type="entry name" value="DM DNA-binding domain"/>
    <property type="match status" value="1"/>
</dbReference>
<keyword evidence="1 5" id="KW-0479">Metal-binding</keyword>
<accession>A0ABD6EZ43</accession>
<evidence type="ECO:0000313" key="9">
    <source>
        <dbReference type="Proteomes" id="UP001608902"/>
    </source>
</evidence>
<dbReference type="GO" id="GO:0003677">
    <property type="term" value="F:DNA binding"/>
    <property type="evidence" value="ECO:0007669"/>
    <property type="project" value="UniProtKB-UniRule"/>
</dbReference>
<feature type="DNA-binding region" description="DM" evidence="5">
    <location>
        <begin position="23"/>
        <end position="67"/>
    </location>
</feature>
<reference evidence="8 9" key="1">
    <citation type="submission" date="2024-08" db="EMBL/GenBank/DDBJ databases">
        <title>Gnathostoma spinigerum genome.</title>
        <authorList>
            <person name="Gonzalez-Bertolin B."/>
            <person name="Monzon S."/>
            <person name="Zaballos A."/>
            <person name="Jimenez P."/>
            <person name="Dekumyoy P."/>
            <person name="Varona S."/>
            <person name="Cuesta I."/>
            <person name="Sumanam S."/>
            <person name="Adisakwattana P."/>
            <person name="Gasser R.B."/>
            <person name="Hernandez-Gonzalez A."/>
            <person name="Young N.D."/>
            <person name="Perteguer M.J."/>
        </authorList>
    </citation>
    <scope>NUCLEOTIDE SEQUENCE [LARGE SCALE GENOMIC DNA]</scope>
    <source>
        <strain evidence="8">AL3</strain>
        <tissue evidence="8">Liver</tissue>
    </source>
</reference>
<gene>
    <name evidence="8" type="ORF">AB6A40_008601</name>
</gene>
<keyword evidence="3 5" id="KW-0238">DNA-binding</keyword>
<evidence type="ECO:0000256" key="5">
    <source>
        <dbReference type="PROSITE-ProRule" id="PRU00070"/>
    </source>
</evidence>
<evidence type="ECO:0000256" key="3">
    <source>
        <dbReference type="ARBA" id="ARBA00023125"/>
    </source>
</evidence>
<comment type="caution">
    <text evidence="8">The sequence shown here is derived from an EMBL/GenBank/DDBJ whole genome shotgun (WGS) entry which is preliminary data.</text>
</comment>
<evidence type="ECO:0000256" key="2">
    <source>
        <dbReference type="ARBA" id="ARBA00022833"/>
    </source>
</evidence>
<dbReference type="GO" id="GO:0005634">
    <property type="term" value="C:nucleus"/>
    <property type="evidence" value="ECO:0007669"/>
    <property type="project" value="UniProtKB-SubCell"/>
</dbReference>
<evidence type="ECO:0000256" key="6">
    <source>
        <dbReference type="SAM" id="MobiDB-lite"/>
    </source>
</evidence>
<evidence type="ECO:0000313" key="8">
    <source>
        <dbReference type="EMBL" id="MFH4981892.1"/>
    </source>
</evidence>
<keyword evidence="2 5" id="KW-0862">Zinc</keyword>
<keyword evidence="4 5" id="KW-0539">Nucleus</keyword>
<keyword evidence="9" id="KW-1185">Reference proteome</keyword>
<feature type="domain" description="DM" evidence="7">
    <location>
        <begin position="23"/>
        <end position="67"/>
    </location>
</feature>
<dbReference type="PROSITE" id="PS40000">
    <property type="entry name" value="DM_1"/>
    <property type="match status" value="1"/>
</dbReference>
<evidence type="ECO:0000259" key="7">
    <source>
        <dbReference type="PROSITE" id="PS50809"/>
    </source>
</evidence>
<evidence type="ECO:0000256" key="4">
    <source>
        <dbReference type="ARBA" id="ARBA00023242"/>
    </source>
</evidence>
<dbReference type="AlphaFoldDB" id="A0ABD6EZ43"/>
<feature type="compositionally biased region" description="Polar residues" evidence="6">
    <location>
        <begin position="89"/>
        <end position="107"/>
    </location>
</feature>
<sequence length="398" mass="43763">MEVTAEFSDASSTVSAGRTEITCRLCRNHGIRSLMKSHRGCCPYESCLCSQCLQVLKKRMKSKTQRRDKGTSYEQGGTDLLNPLFPQSEKPNVSSDAASQGSCINGSQDSADISSNRLIQKPREATVKCENLQRMAFSSTISTNRRVGGMLGFDHVKSEATENTAVNLEGLPQSGKQTNVKAEVVATSSKTQHRFETVSQKSSACSAVASSSRAQAGLGDVSERFPASLNKQKGSQSIVSVPTTSASCLGQLLTAGHSQNGNSIFRNNLNNGFPSIPYSYNVTRETESTQKLRPHLIDSVGNYQSSWYQQRVREGWIASHYPLYSQTGRTPLFGSGSWPNSSQFGHSNGNCFPPPYFNSSRFQTVSMNDITAWNQQARFPRNIMTIPQHYYAQIPRFS</sequence>
<dbReference type="EMBL" id="JBGFUD010008102">
    <property type="protein sequence ID" value="MFH4981892.1"/>
    <property type="molecule type" value="Genomic_DNA"/>
</dbReference>
<proteinExistence type="predicted"/>
<dbReference type="PROSITE" id="PS50809">
    <property type="entry name" value="DM_2"/>
    <property type="match status" value="1"/>
</dbReference>
<feature type="region of interest" description="Disordered" evidence="6">
    <location>
        <begin position="60"/>
        <end position="107"/>
    </location>
</feature>
<dbReference type="InterPro" id="IPR001275">
    <property type="entry name" value="DM_DNA-bd"/>
</dbReference>
<dbReference type="Proteomes" id="UP001608902">
    <property type="component" value="Unassembled WGS sequence"/>
</dbReference>
<evidence type="ECO:0000256" key="1">
    <source>
        <dbReference type="ARBA" id="ARBA00022723"/>
    </source>
</evidence>